<dbReference type="EMBL" id="AJAT01000010">
    <property type="protein sequence ID" value="EOL46692.1"/>
    <property type="molecule type" value="Genomic_DNA"/>
</dbReference>
<keyword evidence="8" id="KW-0067">ATP-binding</keyword>
<keyword evidence="11 12" id="KW-0472">Membrane</keyword>
<evidence type="ECO:0000256" key="5">
    <source>
        <dbReference type="ARBA" id="ARBA00022692"/>
    </source>
</evidence>
<evidence type="ECO:0000256" key="4">
    <source>
        <dbReference type="ARBA" id="ARBA00022679"/>
    </source>
</evidence>
<organism evidence="14 15">
    <name type="scientific">Enterococcus phoeniculicola ATCC BAA-412</name>
    <dbReference type="NCBI Taxonomy" id="1158610"/>
    <lineage>
        <taxon>Bacteria</taxon>
        <taxon>Bacillati</taxon>
        <taxon>Bacillota</taxon>
        <taxon>Bacilli</taxon>
        <taxon>Lactobacillales</taxon>
        <taxon>Enterococcaceae</taxon>
        <taxon>Enterococcus</taxon>
    </lineage>
</organism>
<feature type="transmembrane region" description="Helical" evidence="12">
    <location>
        <begin position="283"/>
        <end position="303"/>
    </location>
</feature>
<dbReference type="eggNOG" id="COG2972">
    <property type="taxonomic scope" value="Bacteria"/>
</dbReference>
<comment type="caution">
    <text evidence="14">The sequence shown here is derived from an EMBL/GenBank/DDBJ whole genome shotgun (WGS) entry which is preliminary data.</text>
</comment>
<evidence type="ECO:0000256" key="6">
    <source>
        <dbReference type="ARBA" id="ARBA00022741"/>
    </source>
</evidence>
<evidence type="ECO:0000259" key="13">
    <source>
        <dbReference type="PROSITE" id="PS50885"/>
    </source>
</evidence>
<dbReference type="Pfam" id="PF06580">
    <property type="entry name" value="His_kinase"/>
    <property type="match status" value="1"/>
</dbReference>
<evidence type="ECO:0000256" key="1">
    <source>
        <dbReference type="ARBA" id="ARBA00004651"/>
    </source>
</evidence>
<dbReference type="SUPFAM" id="SSF55874">
    <property type="entry name" value="ATPase domain of HSP90 chaperone/DNA topoisomerase II/histidine kinase"/>
    <property type="match status" value="1"/>
</dbReference>
<evidence type="ECO:0000256" key="2">
    <source>
        <dbReference type="ARBA" id="ARBA00022475"/>
    </source>
</evidence>
<evidence type="ECO:0000256" key="7">
    <source>
        <dbReference type="ARBA" id="ARBA00022777"/>
    </source>
</evidence>
<keyword evidence="4" id="KW-0808">Transferase</keyword>
<dbReference type="PROSITE" id="PS50885">
    <property type="entry name" value="HAMP"/>
    <property type="match status" value="1"/>
</dbReference>
<keyword evidence="9 12" id="KW-1133">Transmembrane helix</keyword>
<evidence type="ECO:0000256" key="3">
    <source>
        <dbReference type="ARBA" id="ARBA00022553"/>
    </source>
</evidence>
<dbReference type="Gene3D" id="3.30.565.10">
    <property type="entry name" value="Histidine kinase-like ATPase, C-terminal domain"/>
    <property type="match status" value="1"/>
</dbReference>
<dbReference type="HOGENOM" id="CLU_020473_6_3_9"/>
<dbReference type="InterPro" id="IPR010559">
    <property type="entry name" value="Sig_transdc_His_kin_internal"/>
</dbReference>
<dbReference type="OrthoDB" id="9776552at2"/>
<keyword evidence="7" id="KW-0418">Kinase</keyword>
<dbReference type="PATRIC" id="fig|1158610.3.peg.790"/>
<evidence type="ECO:0000256" key="11">
    <source>
        <dbReference type="ARBA" id="ARBA00023136"/>
    </source>
</evidence>
<comment type="subcellular location">
    <subcellularLocation>
        <location evidence="1">Cell membrane</location>
        <topology evidence="1">Multi-pass membrane protein</topology>
    </subcellularLocation>
</comment>
<evidence type="ECO:0000256" key="12">
    <source>
        <dbReference type="SAM" id="Phobius"/>
    </source>
</evidence>
<evidence type="ECO:0000313" key="14">
    <source>
        <dbReference type="EMBL" id="EOL46692.1"/>
    </source>
</evidence>
<evidence type="ECO:0000256" key="10">
    <source>
        <dbReference type="ARBA" id="ARBA00023012"/>
    </source>
</evidence>
<name>R3WGV3_9ENTE</name>
<evidence type="ECO:0000256" key="9">
    <source>
        <dbReference type="ARBA" id="ARBA00022989"/>
    </source>
</evidence>
<dbReference type="RefSeq" id="WP_010767485.1">
    <property type="nucleotide sequence ID" value="NZ_ASWE01000002.1"/>
</dbReference>
<dbReference type="InterPro" id="IPR036890">
    <property type="entry name" value="HATPase_C_sf"/>
</dbReference>
<keyword evidence="10" id="KW-0902">Two-component regulatory system</keyword>
<keyword evidence="5 12" id="KW-0812">Transmembrane</keyword>
<reference evidence="14 15" key="1">
    <citation type="submission" date="2013-02" db="EMBL/GenBank/DDBJ databases">
        <title>The Genome Sequence of Enterococcus phoeniculicola BAA-412.</title>
        <authorList>
            <consortium name="The Broad Institute Genome Sequencing Platform"/>
            <consortium name="The Broad Institute Genome Sequencing Center for Infectious Disease"/>
            <person name="Earl A.M."/>
            <person name="Gilmore M.S."/>
            <person name="Lebreton F."/>
            <person name="Walker B."/>
            <person name="Young S.K."/>
            <person name="Zeng Q."/>
            <person name="Gargeya S."/>
            <person name="Fitzgerald M."/>
            <person name="Haas B."/>
            <person name="Abouelleil A."/>
            <person name="Alvarado L."/>
            <person name="Arachchi H.M."/>
            <person name="Berlin A.M."/>
            <person name="Chapman S.B."/>
            <person name="Dewar J."/>
            <person name="Goldberg J."/>
            <person name="Griggs A."/>
            <person name="Gujja S."/>
            <person name="Hansen M."/>
            <person name="Howarth C."/>
            <person name="Imamovic A."/>
            <person name="Larimer J."/>
            <person name="McCowan C."/>
            <person name="Murphy C."/>
            <person name="Neiman D."/>
            <person name="Pearson M."/>
            <person name="Priest M."/>
            <person name="Roberts A."/>
            <person name="Saif S."/>
            <person name="Shea T."/>
            <person name="Sisk P."/>
            <person name="Sykes S."/>
            <person name="Wortman J."/>
            <person name="Nusbaum C."/>
            <person name="Birren B."/>
        </authorList>
    </citation>
    <scope>NUCLEOTIDE SEQUENCE [LARGE SCALE GENOMIC DNA]</scope>
    <source>
        <strain evidence="14 15">ATCC BAA-412</strain>
    </source>
</reference>
<protein>
    <recommendedName>
        <fullName evidence="13">HAMP domain-containing protein</fullName>
    </recommendedName>
</protein>
<evidence type="ECO:0000256" key="8">
    <source>
        <dbReference type="ARBA" id="ARBA00022840"/>
    </source>
</evidence>
<dbReference type="Gene3D" id="6.10.340.10">
    <property type="match status" value="1"/>
</dbReference>
<accession>R3WGV3</accession>
<dbReference type="Pfam" id="PF02518">
    <property type="entry name" value="HATPase_c"/>
    <property type="match status" value="1"/>
</dbReference>
<gene>
    <name evidence="14" type="ORF">UC3_00812</name>
</gene>
<dbReference type="InterPro" id="IPR050640">
    <property type="entry name" value="Bact_2-comp_sensor_kinase"/>
</dbReference>
<dbReference type="GO" id="GO:0000155">
    <property type="term" value="F:phosphorelay sensor kinase activity"/>
    <property type="evidence" value="ECO:0007669"/>
    <property type="project" value="InterPro"/>
</dbReference>
<keyword evidence="2" id="KW-1003">Cell membrane</keyword>
<evidence type="ECO:0000313" key="15">
    <source>
        <dbReference type="Proteomes" id="UP000013785"/>
    </source>
</evidence>
<dbReference type="Proteomes" id="UP000013785">
    <property type="component" value="Unassembled WGS sequence"/>
</dbReference>
<dbReference type="InterPro" id="IPR003660">
    <property type="entry name" value="HAMP_dom"/>
</dbReference>
<feature type="transmembrane region" description="Helical" evidence="12">
    <location>
        <begin position="25"/>
        <end position="45"/>
    </location>
</feature>
<sequence>MTFQQTLEKLNIFKINAFRRIFQQYLFIIIGVVTILFFVFHSYVLNIKQEKKNILANNYVTLKTEIIKEQNIVDTLTNELFIQQPDLDDLNNFLKLNYTEYFEYKTDRYMNSESSNYFGTLSFIKKIFYSYPNFSDIILYDKKTETLTIFSNKGSDFLTRYEKKLPDKILTTKEITSLVLQKNEDALLSFHKTLNNPTTLDNVADIYYVFDNQPIYDELTKKNVDSAGELFLTEENHPLYHTLNDFQHAKTSLTEVQHENLSSTYQVTSKYNAKKIWRSIIHLYFYFMLIAILIILVSFPVIVHHLRNLEGKIFLISQKMTAIQQGNFSFTAKENEPNRTDEFGLIQNGLDEMANQLKRYIDDVYVSEIKQKNYQMKTLRSQINPHFLYNTLESIRMKAIINGDDSVAEMLYNTSRLYKNMIKGKELISLSEELSFCDSYLRLFELRFEDTLFYDISIEEGLEEAMIEKLSIQPLIENYVVHGIDSTSDNNFIEITCEQKNDDILISIKDNGKGIPKKQLVFIQQQLMNNAIESSDSMGLLNVNYRIKELFGEEYGVEISRNDWGGVTVFLRIPKK</sequence>
<dbReference type="PANTHER" id="PTHR34220:SF11">
    <property type="entry name" value="SENSOR PROTEIN KINASE HPTS"/>
    <property type="match status" value="1"/>
</dbReference>
<dbReference type="InterPro" id="IPR003594">
    <property type="entry name" value="HATPase_dom"/>
</dbReference>
<keyword evidence="6" id="KW-0547">Nucleotide-binding</keyword>
<keyword evidence="15" id="KW-1185">Reference proteome</keyword>
<proteinExistence type="predicted"/>
<dbReference type="AlphaFoldDB" id="R3WGV3"/>
<dbReference type="GO" id="GO:0005886">
    <property type="term" value="C:plasma membrane"/>
    <property type="evidence" value="ECO:0007669"/>
    <property type="project" value="UniProtKB-SubCell"/>
</dbReference>
<dbReference type="GO" id="GO:0005524">
    <property type="term" value="F:ATP binding"/>
    <property type="evidence" value="ECO:0007669"/>
    <property type="project" value="UniProtKB-KW"/>
</dbReference>
<feature type="domain" description="HAMP" evidence="13">
    <location>
        <begin position="307"/>
        <end position="362"/>
    </location>
</feature>
<dbReference type="PANTHER" id="PTHR34220">
    <property type="entry name" value="SENSOR HISTIDINE KINASE YPDA"/>
    <property type="match status" value="1"/>
</dbReference>
<dbReference type="STRING" id="154621.RV11_GL001268"/>
<keyword evidence="3" id="KW-0597">Phosphoprotein</keyword>